<evidence type="ECO:0000256" key="1">
    <source>
        <dbReference type="ARBA" id="ARBA00010641"/>
    </source>
</evidence>
<dbReference type="InterPro" id="IPR036388">
    <property type="entry name" value="WH-like_DNA-bd_sf"/>
</dbReference>
<dbReference type="CDD" id="cd06171">
    <property type="entry name" value="Sigma70_r4"/>
    <property type="match status" value="1"/>
</dbReference>
<accession>A0A7W5JXB2</accession>
<dbReference type="GO" id="GO:0003677">
    <property type="term" value="F:DNA binding"/>
    <property type="evidence" value="ECO:0007669"/>
    <property type="project" value="InterPro"/>
</dbReference>
<dbReference type="PANTHER" id="PTHR43133">
    <property type="entry name" value="RNA POLYMERASE ECF-TYPE SIGMA FACTO"/>
    <property type="match status" value="1"/>
</dbReference>
<dbReference type="InterPro" id="IPR013249">
    <property type="entry name" value="RNA_pol_sigma70_r4_t2"/>
</dbReference>
<name>A0A7W5JXB2_9ACTN</name>
<dbReference type="GO" id="GO:0006352">
    <property type="term" value="P:DNA-templated transcription initiation"/>
    <property type="evidence" value="ECO:0007669"/>
    <property type="project" value="InterPro"/>
</dbReference>
<dbReference type="RefSeq" id="WP_332836846.1">
    <property type="nucleotide sequence ID" value="NZ_JACHZG010000001.1"/>
</dbReference>
<evidence type="ECO:0000256" key="3">
    <source>
        <dbReference type="ARBA" id="ARBA00023082"/>
    </source>
</evidence>
<dbReference type="Pfam" id="PF04542">
    <property type="entry name" value="Sigma70_r2"/>
    <property type="match status" value="1"/>
</dbReference>
<keyword evidence="4" id="KW-0804">Transcription</keyword>
<dbReference type="GO" id="GO:0016987">
    <property type="term" value="F:sigma factor activity"/>
    <property type="evidence" value="ECO:0007669"/>
    <property type="project" value="UniProtKB-KW"/>
</dbReference>
<feature type="domain" description="RNA polymerase sigma factor 70 region 4 type 2" evidence="6">
    <location>
        <begin position="146"/>
        <end position="196"/>
    </location>
</feature>
<evidence type="ECO:0000256" key="4">
    <source>
        <dbReference type="ARBA" id="ARBA00023163"/>
    </source>
</evidence>
<keyword evidence="2" id="KW-0805">Transcription regulation</keyword>
<dbReference type="Pfam" id="PF08281">
    <property type="entry name" value="Sigma70_r4_2"/>
    <property type="match status" value="1"/>
</dbReference>
<dbReference type="SUPFAM" id="SSF88946">
    <property type="entry name" value="Sigma2 domain of RNA polymerase sigma factors"/>
    <property type="match status" value="1"/>
</dbReference>
<dbReference type="AlphaFoldDB" id="A0A7W5JXB2"/>
<dbReference type="Gene3D" id="1.10.1740.10">
    <property type="match status" value="1"/>
</dbReference>
<dbReference type="InterPro" id="IPR014284">
    <property type="entry name" value="RNA_pol_sigma-70_dom"/>
</dbReference>
<dbReference type="PANTHER" id="PTHR43133:SF62">
    <property type="entry name" value="RNA POLYMERASE SIGMA FACTOR SIGZ"/>
    <property type="match status" value="1"/>
</dbReference>
<keyword evidence="3" id="KW-0731">Sigma factor</keyword>
<evidence type="ECO:0000256" key="2">
    <source>
        <dbReference type="ARBA" id="ARBA00023015"/>
    </source>
</evidence>
<dbReference type="Gene3D" id="1.10.10.10">
    <property type="entry name" value="Winged helix-like DNA-binding domain superfamily/Winged helix DNA-binding domain"/>
    <property type="match status" value="1"/>
</dbReference>
<organism evidence="7 8">
    <name type="scientific">Microlunatus antarcticus</name>
    <dbReference type="NCBI Taxonomy" id="53388"/>
    <lineage>
        <taxon>Bacteria</taxon>
        <taxon>Bacillati</taxon>
        <taxon>Actinomycetota</taxon>
        <taxon>Actinomycetes</taxon>
        <taxon>Propionibacteriales</taxon>
        <taxon>Propionibacteriaceae</taxon>
        <taxon>Microlunatus</taxon>
    </lineage>
</organism>
<keyword evidence="8" id="KW-1185">Reference proteome</keyword>
<evidence type="ECO:0000313" key="7">
    <source>
        <dbReference type="EMBL" id="MBB3327990.1"/>
    </source>
</evidence>
<dbReference type="InterPro" id="IPR039425">
    <property type="entry name" value="RNA_pol_sigma-70-like"/>
</dbReference>
<dbReference type="EMBL" id="JACHZG010000001">
    <property type="protein sequence ID" value="MBB3327990.1"/>
    <property type="molecule type" value="Genomic_DNA"/>
</dbReference>
<dbReference type="NCBIfam" id="TIGR02937">
    <property type="entry name" value="sigma70-ECF"/>
    <property type="match status" value="1"/>
</dbReference>
<dbReference type="InterPro" id="IPR013325">
    <property type="entry name" value="RNA_pol_sigma_r2"/>
</dbReference>
<dbReference type="Proteomes" id="UP000565572">
    <property type="component" value="Unassembled WGS sequence"/>
</dbReference>
<proteinExistence type="inferred from homology"/>
<reference evidence="7 8" key="1">
    <citation type="submission" date="2020-08" db="EMBL/GenBank/DDBJ databases">
        <title>Sequencing the genomes of 1000 actinobacteria strains.</title>
        <authorList>
            <person name="Klenk H.-P."/>
        </authorList>
    </citation>
    <scope>NUCLEOTIDE SEQUENCE [LARGE SCALE GENOMIC DNA]</scope>
    <source>
        <strain evidence="7 8">DSM 11053</strain>
    </source>
</reference>
<dbReference type="InterPro" id="IPR013324">
    <property type="entry name" value="RNA_pol_sigma_r3/r4-like"/>
</dbReference>
<sequence>MAPRTRQLDAEPVDEVTTAYGDGEPMTADDGLARGFVAGDRACLEEAYRRWSPLVHTLALREVRTAADAEDVTQQVFVSAWRSRADYAPERGSLAGWLVGITRHRLVDHHRRHQRQLRLVTTLESEAVTTPAEGPPPERDLERLVLVAEIQQLPDPRGTILRMAYWEGYTYAQIAEGLGLPLGTVKSHARRALLHLRSRLKEAAAWPT</sequence>
<feature type="domain" description="RNA polymerase sigma-70 region 2" evidence="5">
    <location>
        <begin position="48"/>
        <end position="115"/>
    </location>
</feature>
<dbReference type="SUPFAM" id="SSF88659">
    <property type="entry name" value="Sigma3 and sigma4 domains of RNA polymerase sigma factors"/>
    <property type="match status" value="1"/>
</dbReference>
<comment type="caution">
    <text evidence="7">The sequence shown here is derived from an EMBL/GenBank/DDBJ whole genome shotgun (WGS) entry which is preliminary data.</text>
</comment>
<comment type="similarity">
    <text evidence="1">Belongs to the sigma-70 factor family. ECF subfamily.</text>
</comment>
<gene>
    <name evidence="7" type="ORF">FHX39_002934</name>
</gene>
<evidence type="ECO:0000313" key="8">
    <source>
        <dbReference type="Proteomes" id="UP000565572"/>
    </source>
</evidence>
<evidence type="ECO:0000259" key="5">
    <source>
        <dbReference type="Pfam" id="PF04542"/>
    </source>
</evidence>
<dbReference type="InterPro" id="IPR007627">
    <property type="entry name" value="RNA_pol_sigma70_r2"/>
</dbReference>
<evidence type="ECO:0000259" key="6">
    <source>
        <dbReference type="Pfam" id="PF08281"/>
    </source>
</evidence>
<protein>
    <submittedName>
        <fullName evidence="7">RNA polymerase sigma-70 factor (ECF subfamily)</fullName>
    </submittedName>
</protein>